<evidence type="ECO:0000259" key="9">
    <source>
        <dbReference type="Pfam" id="PF02554"/>
    </source>
</evidence>
<evidence type="ECO:0000313" key="10">
    <source>
        <dbReference type="EMBL" id="SKA41579.1"/>
    </source>
</evidence>
<dbReference type="AlphaFoldDB" id="A0A1T4TMZ0"/>
<dbReference type="EMBL" id="FUWZ01000005">
    <property type="protein sequence ID" value="SKA41579.1"/>
    <property type="molecule type" value="Genomic_DNA"/>
</dbReference>
<evidence type="ECO:0000256" key="3">
    <source>
        <dbReference type="ARBA" id="ARBA00022448"/>
    </source>
</evidence>
<feature type="transmembrane region" description="Helical" evidence="8">
    <location>
        <begin position="585"/>
        <end position="607"/>
    </location>
</feature>
<evidence type="ECO:0000256" key="4">
    <source>
        <dbReference type="ARBA" id="ARBA00022475"/>
    </source>
</evidence>
<dbReference type="Proteomes" id="UP000190367">
    <property type="component" value="Unassembled WGS sequence"/>
</dbReference>
<keyword evidence="3" id="KW-0813">Transport</keyword>
<dbReference type="InterPro" id="IPR003706">
    <property type="entry name" value="CstA_N"/>
</dbReference>
<organism evidence="10 11">
    <name type="scientific">Chitinophaga eiseniae</name>
    <dbReference type="NCBI Taxonomy" id="634771"/>
    <lineage>
        <taxon>Bacteria</taxon>
        <taxon>Pseudomonadati</taxon>
        <taxon>Bacteroidota</taxon>
        <taxon>Chitinophagia</taxon>
        <taxon>Chitinophagales</taxon>
        <taxon>Chitinophagaceae</taxon>
        <taxon>Chitinophaga</taxon>
    </lineage>
</organism>
<sequence length="634" mass="68687">MTGLCGLCQYLLINQENFRTPMDFLNGANALTLVFAALLIFAIAYRFYGIFMANKVLQLNNAHLTPAVEFADGKDYVATNKNVLFGHHFAAIAAAGPLVGPVLAAQFGYLPGTLWILIGCVLAGGVHDMVVLFASVRHKGQSLATIAGKEIGKGTGLIAGVAVLFILILTLAGLSLACISAMHEASWSLFTVIATMPIAVIMGLIMRYRKNSVTFASILGGVLLIAAIVGGHELMKFEALNSLFHWKVGTISIAITVYGFLASILPVWLLLVPRDYLSTYLKIGTIVMLAIGVILVHPTIQMPAITSFVNGGGPVIGGPVLPFIFIVIACGAISGFHAVIATGTTPKMLNNEREILFVGYGAMLVEGFVALMALIAACTLAPGDYFAINTPADAYAGFLANNPALHAVELDYFSQKIGVELQGRTGGAVSLAVGMAHIFNKIPFMENVMAYWYNFAIMFEAVFILTAIDAGTRVGRFFLQEMLGSVVPKFNDKNWMPGIIISSLLFTFSWGYLVYTGNVSSIWPLFGISNQLLAACGLIVCTTMLIRMNRKKYALCAAIPGVFMAIITFWAGYEQVKHVYLPKGQYLLAVLAILAMLLMLLVFINTFKRWFKLLKIDTVQTDFYGDQVKELVER</sequence>
<keyword evidence="6 8" id="KW-1133">Transmembrane helix</keyword>
<feature type="transmembrane region" description="Helical" evidence="8">
    <location>
        <begin position="521"/>
        <end position="546"/>
    </location>
</feature>
<keyword evidence="7 8" id="KW-0472">Membrane</keyword>
<reference evidence="11" key="1">
    <citation type="submission" date="2017-02" db="EMBL/GenBank/DDBJ databases">
        <authorList>
            <person name="Varghese N."/>
            <person name="Submissions S."/>
        </authorList>
    </citation>
    <scope>NUCLEOTIDE SEQUENCE [LARGE SCALE GENOMIC DNA]</scope>
    <source>
        <strain evidence="11">DSM 22224</strain>
    </source>
</reference>
<evidence type="ECO:0000256" key="1">
    <source>
        <dbReference type="ARBA" id="ARBA00004651"/>
    </source>
</evidence>
<protein>
    <submittedName>
        <fullName evidence="10">Carbon starvation protein</fullName>
    </submittedName>
</protein>
<dbReference type="PANTHER" id="PTHR30252">
    <property type="entry name" value="INNER MEMBRANE PEPTIDE TRANSPORTER"/>
    <property type="match status" value="1"/>
</dbReference>
<dbReference type="Pfam" id="PF02554">
    <property type="entry name" value="CstA"/>
    <property type="match status" value="1"/>
</dbReference>
<dbReference type="GO" id="GO:0005886">
    <property type="term" value="C:plasma membrane"/>
    <property type="evidence" value="ECO:0007669"/>
    <property type="project" value="UniProtKB-SubCell"/>
</dbReference>
<feature type="transmembrane region" description="Helical" evidence="8">
    <location>
        <begin position="355"/>
        <end position="377"/>
    </location>
</feature>
<evidence type="ECO:0000313" key="11">
    <source>
        <dbReference type="Proteomes" id="UP000190367"/>
    </source>
</evidence>
<feature type="transmembrane region" description="Helical" evidence="8">
    <location>
        <begin position="495"/>
        <end position="515"/>
    </location>
</feature>
<feature type="domain" description="CstA N-terminal" evidence="9">
    <location>
        <begin position="29"/>
        <end position="571"/>
    </location>
</feature>
<feature type="transmembrane region" description="Helical" evidence="8">
    <location>
        <begin position="279"/>
        <end position="300"/>
    </location>
</feature>
<comment type="similarity">
    <text evidence="2">Belongs to the peptide transporter carbon starvation (CstA) (TC 2.A.114) family.</text>
</comment>
<feature type="transmembrane region" description="Helical" evidence="8">
    <location>
        <begin position="188"/>
        <end position="206"/>
    </location>
</feature>
<feature type="transmembrane region" description="Helical" evidence="8">
    <location>
        <begin position="115"/>
        <end position="136"/>
    </location>
</feature>
<feature type="transmembrane region" description="Helical" evidence="8">
    <location>
        <begin position="553"/>
        <end position="573"/>
    </location>
</feature>
<evidence type="ECO:0000256" key="6">
    <source>
        <dbReference type="ARBA" id="ARBA00022989"/>
    </source>
</evidence>
<dbReference type="STRING" id="634771.SAMN04488128_105472"/>
<gene>
    <name evidence="10" type="ORF">SAMN04488128_105472</name>
</gene>
<dbReference type="PANTHER" id="PTHR30252:SF3">
    <property type="entry name" value="PYRUVATE_PROTON SYMPORTER BTST"/>
    <property type="match status" value="1"/>
</dbReference>
<feature type="transmembrane region" description="Helical" evidence="8">
    <location>
        <begin position="28"/>
        <end position="48"/>
    </location>
</feature>
<feature type="transmembrane region" description="Helical" evidence="8">
    <location>
        <begin position="251"/>
        <end position="272"/>
    </location>
</feature>
<evidence type="ECO:0000256" key="7">
    <source>
        <dbReference type="ARBA" id="ARBA00023136"/>
    </source>
</evidence>
<evidence type="ECO:0000256" key="8">
    <source>
        <dbReference type="SAM" id="Phobius"/>
    </source>
</evidence>
<keyword evidence="5 8" id="KW-0812">Transmembrane</keyword>
<feature type="transmembrane region" description="Helical" evidence="8">
    <location>
        <begin position="451"/>
        <end position="474"/>
    </location>
</feature>
<comment type="subcellular location">
    <subcellularLocation>
        <location evidence="1">Cell membrane</location>
        <topology evidence="1">Multi-pass membrane protein</topology>
    </subcellularLocation>
</comment>
<feature type="transmembrane region" description="Helical" evidence="8">
    <location>
        <begin position="213"/>
        <end position="231"/>
    </location>
</feature>
<accession>A0A1T4TMZ0</accession>
<feature type="transmembrane region" description="Helical" evidence="8">
    <location>
        <begin position="320"/>
        <end position="343"/>
    </location>
</feature>
<evidence type="ECO:0000256" key="2">
    <source>
        <dbReference type="ARBA" id="ARBA00007755"/>
    </source>
</evidence>
<dbReference type="GO" id="GO:0009267">
    <property type="term" value="P:cellular response to starvation"/>
    <property type="evidence" value="ECO:0007669"/>
    <property type="project" value="InterPro"/>
</dbReference>
<proteinExistence type="inferred from homology"/>
<dbReference type="InterPro" id="IPR051605">
    <property type="entry name" value="CstA"/>
</dbReference>
<feature type="transmembrane region" description="Helical" evidence="8">
    <location>
        <begin position="157"/>
        <end position="182"/>
    </location>
</feature>
<evidence type="ECO:0000256" key="5">
    <source>
        <dbReference type="ARBA" id="ARBA00022692"/>
    </source>
</evidence>
<name>A0A1T4TMZ0_9BACT</name>
<keyword evidence="4" id="KW-1003">Cell membrane</keyword>
<feature type="transmembrane region" description="Helical" evidence="8">
    <location>
        <begin position="89"/>
        <end position="109"/>
    </location>
</feature>
<keyword evidence="11" id="KW-1185">Reference proteome</keyword>